<feature type="domain" description="Laminin EGF-like" evidence="3">
    <location>
        <begin position="115"/>
        <end position="147"/>
    </location>
</feature>
<keyword evidence="5" id="KW-1185">Reference proteome</keyword>
<dbReference type="PROSITE" id="PS00022">
    <property type="entry name" value="EGF_1"/>
    <property type="match status" value="1"/>
</dbReference>
<dbReference type="GO" id="GO:0005044">
    <property type="term" value="F:scavenger receptor activity"/>
    <property type="evidence" value="ECO:0007669"/>
    <property type="project" value="InterPro"/>
</dbReference>
<feature type="non-terminal residue" evidence="4">
    <location>
        <position position="1"/>
    </location>
</feature>
<dbReference type="SMART" id="SM00180">
    <property type="entry name" value="EGF_Lam"/>
    <property type="match status" value="2"/>
</dbReference>
<feature type="domain" description="EGF-like" evidence="2">
    <location>
        <begin position="72"/>
        <end position="83"/>
    </location>
</feature>
<dbReference type="PANTHER" id="PTHR24043:SF8">
    <property type="entry name" value="EGF-LIKE DOMAIN-CONTAINING PROTEIN"/>
    <property type="match status" value="1"/>
</dbReference>
<dbReference type="Gene3D" id="2.170.300.10">
    <property type="entry name" value="Tie2 ligand-binding domain superfamily"/>
    <property type="match status" value="1"/>
</dbReference>
<dbReference type="EMBL" id="CAJHNH020004384">
    <property type="protein sequence ID" value="CAG5130967.1"/>
    <property type="molecule type" value="Genomic_DNA"/>
</dbReference>
<protein>
    <submittedName>
        <fullName evidence="4">Uncharacterized protein</fullName>
    </submittedName>
</protein>
<accession>A0A8S3ZN28</accession>
<gene>
    <name evidence="4" type="ORF">CUNI_LOCUS16525</name>
</gene>
<evidence type="ECO:0000313" key="4">
    <source>
        <dbReference type="EMBL" id="CAG5130967.1"/>
    </source>
</evidence>
<keyword evidence="1" id="KW-0245">EGF-like domain</keyword>
<dbReference type="PROSITE" id="PS01248">
    <property type="entry name" value="EGF_LAM_1"/>
    <property type="match status" value="2"/>
</dbReference>
<dbReference type="SMART" id="SM00181">
    <property type="entry name" value="EGF"/>
    <property type="match status" value="4"/>
</dbReference>
<dbReference type="AlphaFoldDB" id="A0A8S3ZN28"/>
<dbReference type="Proteomes" id="UP000678393">
    <property type="component" value="Unassembled WGS sequence"/>
</dbReference>
<organism evidence="4 5">
    <name type="scientific">Candidula unifasciata</name>
    <dbReference type="NCBI Taxonomy" id="100452"/>
    <lineage>
        <taxon>Eukaryota</taxon>
        <taxon>Metazoa</taxon>
        <taxon>Spiralia</taxon>
        <taxon>Lophotrochozoa</taxon>
        <taxon>Mollusca</taxon>
        <taxon>Gastropoda</taxon>
        <taxon>Heterobranchia</taxon>
        <taxon>Euthyneura</taxon>
        <taxon>Panpulmonata</taxon>
        <taxon>Eupulmonata</taxon>
        <taxon>Stylommatophora</taxon>
        <taxon>Helicina</taxon>
        <taxon>Helicoidea</taxon>
        <taxon>Geomitridae</taxon>
        <taxon>Candidula</taxon>
    </lineage>
</organism>
<dbReference type="OrthoDB" id="6083208at2759"/>
<evidence type="ECO:0000256" key="1">
    <source>
        <dbReference type="ARBA" id="ARBA00022536"/>
    </source>
</evidence>
<evidence type="ECO:0000259" key="2">
    <source>
        <dbReference type="PROSITE" id="PS00022"/>
    </source>
</evidence>
<name>A0A8S3ZN28_9EUPU</name>
<dbReference type="InterPro" id="IPR000742">
    <property type="entry name" value="EGF"/>
</dbReference>
<evidence type="ECO:0000313" key="5">
    <source>
        <dbReference type="Proteomes" id="UP000678393"/>
    </source>
</evidence>
<proteinExistence type="predicted"/>
<sequence length="267" mass="29275">CEPGFFGVDCASNCSRKCVDACDLYTGKCVDCARGFAGTHCQDCALHFYGNNCSRKCSPHCIDICNVNTGECTCKTGFYGSMCNECSAGRFGPNCTKHCPTGCKDHLCHVETGQCTSCYGRHIGPLCDDCPDKYYGYMCKYECSTQCMNESCDSLTGTCAKCLNNFDGPQCLIGNRFPLPLISSRPPRHHISSNNIVRIINNGCKKNSSRIGVLHSRVIKSCERGWFGERCMFKCQCLKSLICGRRGECPNNGLCSPGYFGPGCQYC</sequence>
<dbReference type="InterPro" id="IPR042635">
    <property type="entry name" value="MEGF10/SREC1/2-like"/>
</dbReference>
<feature type="domain" description="Laminin EGF-like" evidence="3">
    <location>
        <begin position="29"/>
        <end position="65"/>
    </location>
</feature>
<dbReference type="InterPro" id="IPR002049">
    <property type="entry name" value="LE_dom"/>
</dbReference>
<dbReference type="Pfam" id="PF00053">
    <property type="entry name" value="EGF_laminin"/>
    <property type="match status" value="1"/>
</dbReference>
<reference evidence="4" key="1">
    <citation type="submission" date="2021-04" db="EMBL/GenBank/DDBJ databases">
        <authorList>
            <consortium name="Molecular Ecology Group"/>
        </authorList>
    </citation>
    <scope>NUCLEOTIDE SEQUENCE</scope>
</reference>
<feature type="non-terminal residue" evidence="4">
    <location>
        <position position="267"/>
    </location>
</feature>
<comment type="caution">
    <text evidence="4">The sequence shown here is derived from an EMBL/GenBank/DDBJ whole genome shotgun (WGS) entry which is preliminary data.</text>
</comment>
<evidence type="ECO:0000259" key="3">
    <source>
        <dbReference type="PROSITE" id="PS01248"/>
    </source>
</evidence>
<dbReference type="PANTHER" id="PTHR24043">
    <property type="entry name" value="SCAVENGER RECEPTOR CLASS F"/>
    <property type="match status" value="1"/>
</dbReference>